<dbReference type="CDD" id="cd00082">
    <property type="entry name" value="HisKA"/>
    <property type="match status" value="1"/>
</dbReference>
<dbReference type="SUPFAM" id="SSF55874">
    <property type="entry name" value="ATPase domain of HSP90 chaperone/DNA topoisomerase II/histidine kinase"/>
    <property type="match status" value="1"/>
</dbReference>
<evidence type="ECO:0000256" key="14">
    <source>
        <dbReference type="SAM" id="Phobius"/>
    </source>
</evidence>
<keyword evidence="18" id="KW-1185">Reference proteome</keyword>
<dbReference type="GO" id="GO:0000156">
    <property type="term" value="F:phosphorelay response regulator activity"/>
    <property type="evidence" value="ECO:0007669"/>
    <property type="project" value="TreeGrafter"/>
</dbReference>
<dbReference type="InterPro" id="IPR036890">
    <property type="entry name" value="HATPase_C_sf"/>
</dbReference>
<proteinExistence type="predicted"/>
<protein>
    <recommendedName>
        <fullName evidence="3">histidine kinase</fullName>
        <ecNumber evidence="3">2.7.13.3</ecNumber>
    </recommendedName>
</protein>
<organism evidence="17 18">
    <name type="scientific">Halovivax asiaticus JCM 14624</name>
    <dbReference type="NCBI Taxonomy" id="1227490"/>
    <lineage>
        <taxon>Archaea</taxon>
        <taxon>Methanobacteriati</taxon>
        <taxon>Methanobacteriota</taxon>
        <taxon>Stenosarchaea group</taxon>
        <taxon>Halobacteria</taxon>
        <taxon>Halobacteriales</taxon>
        <taxon>Natrialbaceae</taxon>
        <taxon>Halovivax</taxon>
    </lineage>
</organism>
<evidence type="ECO:0000313" key="17">
    <source>
        <dbReference type="EMBL" id="ELZ10831.1"/>
    </source>
</evidence>
<dbReference type="NCBIfam" id="TIGR00229">
    <property type="entry name" value="sensory_box"/>
    <property type="match status" value="1"/>
</dbReference>
<feature type="region of interest" description="Disordered" evidence="13">
    <location>
        <begin position="473"/>
        <end position="524"/>
    </location>
</feature>
<dbReference type="Pfam" id="PF00989">
    <property type="entry name" value="PAS"/>
    <property type="match status" value="1"/>
</dbReference>
<dbReference type="InterPro" id="IPR050351">
    <property type="entry name" value="BphY/WalK/GraS-like"/>
</dbReference>
<dbReference type="OrthoDB" id="237703at2157"/>
<evidence type="ECO:0000256" key="3">
    <source>
        <dbReference type="ARBA" id="ARBA00012438"/>
    </source>
</evidence>
<feature type="transmembrane region" description="Helical" evidence="14">
    <location>
        <begin position="34"/>
        <end position="54"/>
    </location>
</feature>
<dbReference type="PROSITE" id="PS50109">
    <property type="entry name" value="HIS_KIN"/>
    <property type="match status" value="1"/>
</dbReference>
<keyword evidence="11" id="KW-0902">Two-component regulatory system</keyword>
<reference evidence="17 18" key="1">
    <citation type="journal article" date="2014" name="PLoS Genet.">
        <title>Phylogenetically driven sequencing of extremely halophilic archaea reveals strategies for static and dynamic osmo-response.</title>
        <authorList>
            <person name="Becker E.A."/>
            <person name="Seitzer P.M."/>
            <person name="Tritt A."/>
            <person name="Larsen D."/>
            <person name="Krusor M."/>
            <person name="Yao A.I."/>
            <person name="Wu D."/>
            <person name="Madern D."/>
            <person name="Eisen J.A."/>
            <person name="Darling A.E."/>
            <person name="Facciotti M.T."/>
        </authorList>
    </citation>
    <scope>NUCLEOTIDE SEQUENCE [LARGE SCALE GENOMIC DNA]</scope>
    <source>
        <strain evidence="17 18">JCM 14624</strain>
    </source>
</reference>
<evidence type="ECO:0000259" key="16">
    <source>
        <dbReference type="PROSITE" id="PS50112"/>
    </source>
</evidence>
<evidence type="ECO:0000256" key="7">
    <source>
        <dbReference type="ARBA" id="ARBA00022741"/>
    </source>
</evidence>
<dbReference type="GO" id="GO:0005524">
    <property type="term" value="F:ATP binding"/>
    <property type="evidence" value="ECO:0007669"/>
    <property type="project" value="UniProtKB-KW"/>
</dbReference>
<evidence type="ECO:0000256" key="2">
    <source>
        <dbReference type="ARBA" id="ARBA00004141"/>
    </source>
</evidence>
<dbReference type="CDD" id="cd00075">
    <property type="entry name" value="HATPase"/>
    <property type="match status" value="1"/>
</dbReference>
<keyword evidence="4" id="KW-0597">Phosphoprotein</keyword>
<dbReference type="PROSITE" id="PS50112">
    <property type="entry name" value="PAS"/>
    <property type="match status" value="1"/>
</dbReference>
<comment type="catalytic activity">
    <reaction evidence="1">
        <text>ATP + protein L-histidine = ADP + protein N-phospho-L-histidine.</text>
        <dbReference type="EC" id="2.7.13.3"/>
    </reaction>
</comment>
<dbReference type="EMBL" id="AOIQ01000014">
    <property type="protein sequence ID" value="ELZ10831.1"/>
    <property type="molecule type" value="Genomic_DNA"/>
</dbReference>
<dbReference type="GO" id="GO:0000155">
    <property type="term" value="F:phosphorelay sensor kinase activity"/>
    <property type="evidence" value="ECO:0007669"/>
    <property type="project" value="InterPro"/>
</dbReference>
<dbReference type="PANTHER" id="PTHR42878">
    <property type="entry name" value="TWO-COMPONENT HISTIDINE KINASE"/>
    <property type="match status" value="1"/>
</dbReference>
<dbReference type="Pfam" id="PF16927">
    <property type="entry name" value="HisKA_7TM"/>
    <property type="match status" value="1"/>
</dbReference>
<dbReference type="InterPro" id="IPR004358">
    <property type="entry name" value="Sig_transdc_His_kin-like_C"/>
</dbReference>
<sequence>MEFATIQVAGIYVSCGVLPLLLVPYILSHRHKPGTTGLLVTIAGLSLWAFSTAAVRFTTAYWPRQAIMSVFVVGITFGGVGYFFLTAEYSGVVDLTPRLLAAVLSPLGALLVLAWSDPVHELVWSGSTPGNITMATPGPAFYVYIAYVLLVATVGLFCIAREVAVGQGIRRFQGALLLAAVLPLLVMGTIGAFFLSGFAYPWAPLSLVVTVFFYTWTLFHTDFLEVGWIGRHRVVEELDDAVVTLDVDDRVVYSNPAARRLAGVRGSASGHALETFFEDLPGVRAHLEAGGDTFEFSRELDGDRRHFQLDCSPVTRRERRVGRLAVVRDVTQLKRREETLLEREHELDLLRQVLSRALRHNLRNDLSVIRGYAELVAQDPTVDEAALARAIVERSDDMVEMSEKAATIERLVTESDATSLRRLESLLSEIVAQQRTRFHEVTYELETGSCGDVAVDDSLTLAFENLVENAAEHSKATRAAGQPSDSGPHLQPGVPDHGAGASDDRGLESTSSARSSPIDADGPTVTIRTIETDEGATVVISDNGPGIPREELVVLERGEETPLEHGSGIGLWIVYWIVEHVGASIDFETGDDGTTVRVTVTDAAAVSA</sequence>
<evidence type="ECO:0000256" key="11">
    <source>
        <dbReference type="ARBA" id="ARBA00023012"/>
    </source>
</evidence>
<keyword evidence="5" id="KW-0808">Transferase</keyword>
<dbReference type="EC" id="2.7.13.3" evidence="3"/>
<keyword evidence="7" id="KW-0547">Nucleotide-binding</keyword>
<keyword evidence="6 14" id="KW-0812">Transmembrane</keyword>
<gene>
    <name evidence="17" type="ORF">C479_08468</name>
</gene>
<evidence type="ECO:0000256" key="12">
    <source>
        <dbReference type="ARBA" id="ARBA00023136"/>
    </source>
</evidence>
<keyword evidence="9" id="KW-0067">ATP-binding</keyword>
<feature type="transmembrane region" description="Helical" evidence="14">
    <location>
        <begin position="201"/>
        <end position="219"/>
    </location>
</feature>
<feature type="domain" description="PAS" evidence="16">
    <location>
        <begin position="233"/>
        <end position="263"/>
    </location>
</feature>
<dbReference type="InterPro" id="IPR005467">
    <property type="entry name" value="His_kinase_dom"/>
</dbReference>
<evidence type="ECO:0000256" key="5">
    <source>
        <dbReference type="ARBA" id="ARBA00022679"/>
    </source>
</evidence>
<evidence type="ECO:0000256" key="9">
    <source>
        <dbReference type="ARBA" id="ARBA00022840"/>
    </source>
</evidence>
<dbReference type="InterPro" id="IPR013767">
    <property type="entry name" value="PAS_fold"/>
</dbReference>
<feature type="domain" description="Histidine kinase" evidence="15">
    <location>
        <begin position="357"/>
        <end position="604"/>
    </location>
</feature>
<dbReference type="PATRIC" id="fig|1227490.4.peg.1727"/>
<dbReference type="InterPro" id="IPR003594">
    <property type="entry name" value="HATPase_dom"/>
</dbReference>
<dbReference type="STRING" id="1227490.C479_08468"/>
<dbReference type="InterPro" id="IPR031621">
    <property type="entry name" value="HisKA_7TM"/>
</dbReference>
<dbReference type="PANTHER" id="PTHR42878:SF7">
    <property type="entry name" value="SENSOR HISTIDINE KINASE GLRK"/>
    <property type="match status" value="1"/>
</dbReference>
<dbReference type="Gene3D" id="3.30.450.20">
    <property type="entry name" value="PAS domain"/>
    <property type="match status" value="1"/>
</dbReference>
<evidence type="ECO:0000256" key="1">
    <source>
        <dbReference type="ARBA" id="ARBA00000085"/>
    </source>
</evidence>
<dbReference type="GO" id="GO:0006355">
    <property type="term" value="P:regulation of DNA-templated transcription"/>
    <property type="evidence" value="ECO:0007669"/>
    <property type="project" value="InterPro"/>
</dbReference>
<evidence type="ECO:0000256" key="8">
    <source>
        <dbReference type="ARBA" id="ARBA00022777"/>
    </source>
</evidence>
<dbReference type="SMART" id="SM00387">
    <property type="entry name" value="HATPase_c"/>
    <property type="match status" value="1"/>
</dbReference>
<dbReference type="PRINTS" id="PR00344">
    <property type="entry name" value="BCTRLSENSOR"/>
</dbReference>
<evidence type="ECO:0000256" key="4">
    <source>
        <dbReference type="ARBA" id="ARBA00022553"/>
    </source>
</evidence>
<keyword evidence="8 17" id="KW-0418">Kinase</keyword>
<dbReference type="InterPro" id="IPR003661">
    <property type="entry name" value="HisK_dim/P_dom"/>
</dbReference>
<dbReference type="GO" id="GO:0016020">
    <property type="term" value="C:membrane"/>
    <property type="evidence" value="ECO:0007669"/>
    <property type="project" value="UniProtKB-SubCell"/>
</dbReference>
<comment type="subcellular location">
    <subcellularLocation>
        <location evidence="2">Membrane</location>
        <topology evidence="2">Multi-pass membrane protein</topology>
    </subcellularLocation>
</comment>
<dbReference type="Proteomes" id="UP000011560">
    <property type="component" value="Unassembled WGS sequence"/>
</dbReference>
<dbReference type="RefSeq" id="WP_007700852.1">
    <property type="nucleotide sequence ID" value="NZ_AOIQ01000014.1"/>
</dbReference>
<dbReference type="GO" id="GO:0030295">
    <property type="term" value="F:protein kinase activator activity"/>
    <property type="evidence" value="ECO:0007669"/>
    <property type="project" value="TreeGrafter"/>
</dbReference>
<dbReference type="InterPro" id="IPR000014">
    <property type="entry name" value="PAS"/>
</dbReference>
<name>M0BIV3_9EURY</name>
<dbReference type="CDD" id="cd00130">
    <property type="entry name" value="PAS"/>
    <property type="match status" value="1"/>
</dbReference>
<feature type="transmembrane region" description="Helical" evidence="14">
    <location>
        <begin position="141"/>
        <end position="160"/>
    </location>
</feature>
<comment type="caution">
    <text evidence="17">The sequence shown here is derived from an EMBL/GenBank/DDBJ whole genome shotgun (WGS) entry which is preliminary data.</text>
</comment>
<dbReference type="AlphaFoldDB" id="M0BIV3"/>
<keyword evidence="10 14" id="KW-1133">Transmembrane helix</keyword>
<feature type="transmembrane region" description="Helical" evidence="14">
    <location>
        <begin position="66"/>
        <end position="87"/>
    </location>
</feature>
<feature type="transmembrane region" description="Helical" evidence="14">
    <location>
        <begin position="172"/>
        <end position="195"/>
    </location>
</feature>
<feature type="transmembrane region" description="Helical" evidence="14">
    <location>
        <begin position="6"/>
        <end position="27"/>
    </location>
</feature>
<feature type="transmembrane region" description="Helical" evidence="14">
    <location>
        <begin position="99"/>
        <end position="116"/>
    </location>
</feature>
<keyword evidence="12 14" id="KW-0472">Membrane</keyword>
<dbReference type="Pfam" id="PF02518">
    <property type="entry name" value="HATPase_c"/>
    <property type="match status" value="1"/>
</dbReference>
<dbReference type="InterPro" id="IPR035965">
    <property type="entry name" value="PAS-like_dom_sf"/>
</dbReference>
<dbReference type="Gene3D" id="3.30.565.10">
    <property type="entry name" value="Histidine kinase-like ATPase, C-terminal domain"/>
    <property type="match status" value="1"/>
</dbReference>
<evidence type="ECO:0000256" key="13">
    <source>
        <dbReference type="SAM" id="MobiDB-lite"/>
    </source>
</evidence>
<evidence type="ECO:0000313" key="18">
    <source>
        <dbReference type="Proteomes" id="UP000011560"/>
    </source>
</evidence>
<evidence type="ECO:0000256" key="6">
    <source>
        <dbReference type="ARBA" id="ARBA00022692"/>
    </source>
</evidence>
<evidence type="ECO:0000259" key="15">
    <source>
        <dbReference type="PROSITE" id="PS50109"/>
    </source>
</evidence>
<dbReference type="GO" id="GO:0007234">
    <property type="term" value="P:osmosensory signaling via phosphorelay pathway"/>
    <property type="evidence" value="ECO:0007669"/>
    <property type="project" value="TreeGrafter"/>
</dbReference>
<evidence type="ECO:0000256" key="10">
    <source>
        <dbReference type="ARBA" id="ARBA00022989"/>
    </source>
</evidence>
<dbReference type="SUPFAM" id="SSF55785">
    <property type="entry name" value="PYP-like sensor domain (PAS domain)"/>
    <property type="match status" value="1"/>
</dbReference>
<accession>M0BIV3</accession>